<dbReference type="Proteomes" id="UP001501456">
    <property type="component" value="Unassembled WGS sequence"/>
</dbReference>
<dbReference type="InterPro" id="IPR001570">
    <property type="entry name" value="Peptidase_M4_C_domain"/>
</dbReference>
<dbReference type="InterPro" id="IPR027268">
    <property type="entry name" value="Peptidase_M4/M1_CTD_sf"/>
</dbReference>
<protein>
    <recommendedName>
        <fullName evidence="18">Bacillolysin</fullName>
    </recommendedName>
</protein>
<evidence type="ECO:0000259" key="12">
    <source>
        <dbReference type="Pfam" id="PF02868"/>
    </source>
</evidence>
<evidence type="ECO:0000256" key="9">
    <source>
        <dbReference type="ARBA" id="ARBA00023145"/>
    </source>
</evidence>
<dbReference type="EMBL" id="BAABBI010000001">
    <property type="protein sequence ID" value="GAA3782979.1"/>
    <property type="molecule type" value="Genomic_DNA"/>
</dbReference>
<dbReference type="Gene3D" id="1.10.390.10">
    <property type="entry name" value="Neutral Protease Domain 2"/>
    <property type="match status" value="1"/>
</dbReference>
<evidence type="ECO:0000256" key="3">
    <source>
        <dbReference type="ARBA" id="ARBA00022670"/>
    </source>
</evidence>
<feature type="signal peptide" evidence="10">
    <location>
        <begin position="1"/>
        <end position="20"/>
    </location>
</feature>
<dbReference type="InterPro" id="IPR013856">
    <property type="entry name" value="Peptidase_M4_domain"/>
</dbReference>
<feature type="domain" description="Peptidase M4 C-terminal" evidence="12">
    <location>
        <begin position="338"/>
        <end position="502"/>
    </location>
</feature>
<dbReference type="Pfam" id="PF07504">
    <property type="entry name" value="FTP"/>
    <property type="match status" value="1"/>
</dbReference>
<comment type="caution">
    <text evidence="16">The sequence shown here is derived from an EMBL/GenBank/DDBJ whole genome shotgun (WGS) entry which is preliminary data.</text>
</comment>
<keyword evidence="7" id="KW-0862">Zinc</keyword>
<evidence type="ECO:0008006" key="18">
    <source>
        <dbReference type="Google" id="ProtNLM"/>
    </source>
</evidence>
<dbReference type="InterPro" id="IPR011096">
    <property type="entry name" value="FTP_domain"/>
</dbReference>
<dbReference type="RefSeq" id="WP_344728747.1">
    <property type="nucleotide sequence ID" value="NZ_BAABBI010000001.1"/>
</dbReference>
<comment type="similarity">
    <text evidence="2">Belongs to the peptidase M4 family.</text>
</comment>
<gene>
    <name evidence="16" type="ORF">GCM10022271_14090</name>
</gene>
<evidence type="ECO:0000256" key="7">
    <source>
        <dbReference type="ARBA" id="ARBA00022833"/>
    </source>
</evidence>
<feature type="domain" description="Secretion system C-terminal sorting" evidence="15">
    <location>
        <begin position="782"/>
        <end position="854"/>
    </location>
</feature>
<accession>A0ABP7HAG0</accession>
<dbReference type="InterPro" id="IPR023612">
    <property type="entry name" value="Peptidase_M4"/>
</dbReference>
<evidence type="ECO:0000259" key="14">
    <source>
        <dbReference type="Pfam" id="PF07504"/>
    </source>
</evidence>
<keyword evidence="6" id="KW-0378">Hydrolase</keyword>
<evidence type="ECO:0000256" key="2">
    <source>
        <dbReference type="ARBA" id="ARBA00009388"/>
    </source>
</evidence>
<feature type="chain" id="PRO_5045398826" description="Bacillolysin" evidence="10">
    <location>
        <begin position="21"/>
        <end position="856"/>
    </location>
</feature>
<evidence type="ECO:0000313" key="17">
    <source>
        <dbReference type="Proteomes" id="UP001501456"/>
    </source>
</evidence>
<keyword evidence="4" id="KW-0479">Metal-binding</keyword>
<evidence type="ECO:0000256" key="8">
    <source>
        <dbReference type="ARBA" id="ARBA00023049"/>
    </source>
</evidence>
<evidence type="ECO:0000256" key="10">
    <source>
        <dbReference type="SAM" id="SignalP"/>
    </source>
</evidence>
<dbReference type="Gene3D" id="3.10.450.490">
    <property type="match status" value="1"/>
</dbReference>
<dbReference type="Pfam" id="PF18962">
    <property type="entry name" value="Por_Secre_tail"/>
    <property type="match status" value="1"/>
</dbReference>
<dbReference type="CDD" id="cd09597">
    <property type="entry name" value="M4_TLP"/>
    <property type="match status" value="1"/>
</dbReference>
<evidence type="ECO:0000256" key="1">
    <source>
        <dbReference type="ARBA" id="ARBA00001947"/>
    </source>
</evidence>
<dbReference type="PANTHER" id="PTHR33794">
    <property type="entry name" value="BACILLOLYSIN"/>
    <property type="match status" value="1"/>
</dbReference>
<keyword evidence="17" id="KW-1185">Reference proteome</keyword>
<keyword evidence="5 10" id="KW-0732">Signal</keyword>
<dbReference type="Pfam" id="PF02868">
    <property type="entry name" value="Peptidase_M4_C"/>
    <property type="match status" value="1"/>
</dbReference>
<dbReference type="NCBIfam" id="TIGR04183">
    <property type="entry name" value="Por_Secre_tail"/>
    <property type="match status" value="1"/>
</dbReference>
<dbReference type="SUPFAM" id="SSF55486">
    <property type="entry name" value="Metalloproteases ('zincins'), catalytic domain"/>
    <property type="match status" value="1"/>
</dbReference>
<feature type="domain" description="PepSY" evidence="13">
    <location>
        <begin position="149"/>
        <end position="226"/>
    </location>
</feature>
<dbReference type="Pfam" id="PF03413">
    <property type="entry name" value="PepSY"/>
    <property type="match status" value="1"/>
</dbReference>
<keyword evidence="9" id="KW-0865">Zymogen</keyword>
<evidence type="ECO:0000259" key="15">
    <source>
        <dbReference type="Pfam" id="PF18962"/>
    </source>
</evidence>
<dbReference type="Gene3D" id="3.10.170.10">
    <property type="match status" value="1"/>
</dbReference>
<feature type="domain" description="FTP" evidence="14">
    <location>
        <begin position="87"/>
        <end position="136"/>
    </location>
</feature>
<dbReference type="PANTHER" id="PTHR33794:SF1">
    <property type="entry name" value="BACILLOLYSIN"/>
    <property type="match status" value="1"/>
</dbReference>
<organism evidence="16 17">
    <name type="scientific">Corallibacter vietnamensis</name>
    <dbReference type="NCBI Taxonomy" id="904130"/>
    <lineage>
        <taxon>Bacteria</taxon>
        <taxon>Pseudomonadati</taxon>
        <taxon>Bacteroidota</taxon>
        <taxon>Flavobacteriia</taxon>
        <taxon>Flavobacteriales</taxon>
        <taxon>Flavobacteriaceae</taxon>
        <taxon>Corallibacter</taxon>
    </lineage>
</organism>
<keyword evidence="3" id="KW-0645">Protease</keyword>
<reference evidence="17" key="1">
    <citation type="journal article" date="2019" name="Int. J. Syst. Evol. Microbiol.">
        <title>The Global Catalogue of Microorganisms (GCM) 10K type strain sequencing project: providing services to taxonomists for standard genome sequencing and annotation.</title>
        <authorList>
            <consortium name="The Broad Institute Genomics Platform"/>
            <consortium name="The Broad Institute Genome Sequencing Center for Infectious Disease"/>
            <person name="Wu L."/>
            <person name="Ma J."/>
        </authorList>
    </citation>
    <scope>NUCLEOTIDE SEQUENCE [LARGE SCALE GENOMIC DNA]</scope>
    <source>
        <strain evidence="17">JCM 17525</strain>
    </source>
</reference>
<sequence>MKKSTVLSFIAMILCVFVNAQDKQKALRDFEKQTHATVSLNYASDIEFIRFPADKPMKIAGASLEAKVQTFLENHKEIFGLSTVQEAFKVLPVKTDKHGLNHVVLKQQHQGVTVFSGQLRFHFNKSNALTAINGNVITVDKKIKTEPTLTSSQAKAIALQTVAEQGINYSGYSTFVFNTDMFIFQKGLIQNTFGSQYLVYEVEVRNDKDVREFLYINAHTGELVEQFTGMAHAIDRVVHESSIGNIVWEEGDVFPGALSVWQQNEVVASEHVYNFFNNAFGYVSFDGADGQMVTLNNSTNFSCPNARWNGSFAEYCDGTAADDVIAHEWGHAYTQYTSGLIYAYQSGAINESYSDIWGETIDILNNFNDFGEDLGLRSDTCRSTDRWIIAEDATSINGGNGLRDMWNPTCYGNPGKVSDEIQYSCGDFDNGGVHINSGIPNHAYALLVDGGTYNGQTVTGIGFTKAAHIFWRAQSEYLTPTSDFLNLADALEASCTDLIGVNLEGLTTNETAAGLSGEIITVSDYNQLVNALLAVEIRMEPASCDYEPILATTSNPCDAATDNAIFFEDWESGIGTWTVEQLPENALTWESRDWEVVTGLPDNRAGQAAFGVDPVNGNCSTSFQNGIIRLQSPVITMPDYTDGDFEMSFMHYIATESKWDGANIKYSLNGGLWTLVPLSAFTQNGYNDFINPQGQGNDNPMAGEAAFTGADQGSLSGSWGRSFINLSSIGVEENATIQFRFEVGTDGCNGVTGWFVDDLAIYNCNYPLSVAEYNVLDNSIKVYPNPSNGIFTLNNTGNITLIQASVYDINGRIIKTVKLNNNSKSQQLDLTGVASGMYFMKVKSSNAEKVIKLIKE</sequence>
<keyword evidence="8" id="KW-0482">Metalloprotease</keyword>
<evidence type="ECO:0000313" key="16">
    <source>
        <dbReference type="EMBL" id="GAA3782979.1"/>
    </source>
</evidence>
<dbReference type="PRINTS" id="PR00730">
    <property type="entry name" value="THERMOLYSIN"/>
</dbReference>
<evidence type="ECO:0000256" key="5">
    <source>
        <dbReference type="ARBA" id="ARBA00022729"/>
    </source>
</evidence>
<feature type="domain" description="Peptidase M4" evidence="11">
    <location>
        <begin position="267"/>
        <end position="335"/>
    </location>
</feature>
<proteinExistence type="inferred from homology"/>
<dbReference type="InterPro" id="IPR050728">
    <property type="entry name" value="Zinc_Metalloprotease_M4"/>
</dbReference>
<evidence type="ECO:0000256" key="4">
    <source>
        <dbReference type="ARBA" id="ARBA00022723"/>
    </source>
</evidence>
<evidence type="ECO:0000259" key="13">
    <source>
        <dbReference type="Pfam" id="PF03413"/>
    </source>
</evidence>
<evidence type="ECO:0000256" key="6">
    <source>
        <dbReference type="ARBA" id="ARBA00022801"/>
    </source>
</evidence>
<dbReference type="InterPro" id="IPR025711">
    <property type="entry name" value="PepSY"/>
</dbReference>
<dbReference type="Pfam" id="PF01447">
    <property type="entry name" value="Peptidase_M4"/>
    <property type="match status" value="1"/>
</dbReference>
<comment type="cofactor">
    <cofactor evidence="1">
        <name>Zn(2+)</name>
        <dbReference type="ChEBI" id="CHEBI:29105"/>
    </cofactor>
</comment>
<evidence type="ECO:0000259" key="11">
    <source>
        <dbReference type="Pfam" id="PF01447"/>
    </source>
</evidence>
<name>A0ABP7HAG0_9FLAO</name>
<dbReference type="InterPro" id="IPR026444">
    <property type="entry name" value="Secre_tail"/>
</dbReference>